<dbReference type="AlphaFoldDB" id="V6U7R2"/>
<dbReference type="PANTHER" id="PTHR19848:SF8">
    <property type="entry name" value="F-BOX AND WD REPEAT DOMAIN CONTAINING 7"/>
    <property type="match status" value="1"/>
</dbReference>
<dbReference type="SUPFAM" id="SSF50978">
    <property type="entry name" value="WD40 repeat-like"/>
    <property type="match status" value="1"/>
</dbReference>
<proteinExistence type="predicted"/>
<dbReference type="InterPro" id="IPR001680">
    <property type="entry name" value="WD40_rpt"/>
</dbReference>
<organism evidence="4 5">
    <name type="scientific">Giardia intestinalis</name>
    <name type="common">Giardia lamblia</name>
    <dbReference type="NCBI Taxonomy" id="5741"/>
    <lineage>
        <taxon>Eukaryota</taxon>
        <taxon>Metamonada</taxon>
        <taxon>Diplomonadida</taxon>
        <taxon>Hexamitidae</taxon>
        <taxon>Giardiinae</taxon>
        <taxon>Giardia</taxon>
    </lineage>
</organism>
<feature type="repeat" description="WD" evidence="3">
    <location>
        <begin position="115"/>
        <end position="156"/>
    </location>
</feature>
<dbReference type="OrthoDB" id="6262491at2759"/>
<evidence type="ECO:0000256" key="2">
    <source>
        <dbReference type="ARBA" id="ARBA00022737"/>
    </source>
</evidence>
<sequence>MASKILSFKEVLKSNLSKVALMLHQIDCKSKIVSAVTNGTYTFVGLATHQVRCFNWKTGRLVRSYEGHTGPVVCILLSQNKRHMYTGSWDKRILCFSIVDRNIVDNMIFAPGPGLTSHNDFVKCMIFSHDEHYIFSGSADGYVSRWDISRNRQAFEPNTPIHENPYITPITISVSQRAINSLCLLPLSGDGHILLAAACSDGATVVIDGDTMEIIYHLQPHPTNVLLVKFAGEILWTACADKYIRGFELPFAMFMEKLYSETGEKTELANSLRSQRETNLCSTELEDWTLDWAFPSDEEIVSKTGHIVAGLRSKRLVFLTCRDKLQEARSSRRFFDGICAVNLVPQVVTQASGDKELDMVVFASWDHFIRRIAYREGDGLNEELSDVSLSDSELEDKRAQIQEVQDSRLRTMLLPPGE</sequence>
<gene>
    <name evidence="4" type="ORF">GSB_16526</name>
</gene>
<comment type="caution">
    <text evidence="4">The sequence shown here is derived from an EMBL/GenBank/DDBJ whole genome shotgun (WGS) entry which is preliminary data.</text>
</comment>
<dbReference type="PROSITE" id="PS50294">
    <property type="entry name" value="WD_REPEATS_REGION"/>
    <property type="match status" value="1"/>
</dbReference>
<dbReference type="VEuPathDB" id="GiardiaDB:GL50581_342"/>
<evidence type="ECO:0000256" key="1">
    <source>
        <dbReference type="ARBA" id="ARBA00022574"/>
    </source>
</evidence>
<dbReference type="eggNOG" id="KOG1721">
    <property type="taxonomic scope" value="Eukaryota"/>
</dbReference>
<evidence type="ECO:0000256" key="3">
    <source>
        <dbReference type="PROSITE-ProRule" id="PRU00221"/>
    </source>
</evidence>
<accession>V6U7R2</accession>
<dbReference type="PROSITE" id="PS50082">
    <property type="entry name" value="WD_REPEATS_2"/>
    <property type="match status" value="1"/>
</dbReference>
<dbReference type="Proteomes" id="UP000018040">
    <property type="component" value="Unassembled WGS sequence"/>
</dbReference>
<dbReference type="VEuPathDB" id="GiardiaDB:DHA2_16526"/>
<name>V6U7R2_GIAIN</name>
<dbReference type="EMBL" id="AHHH01000006">
    <property type="protein sequence ID" value="ESU45350.1"/>
    <property type="molecule type" value="Genomic_DNA"/>
</dbReference>
<keyword evidence="2" id="KW-0677">Repeat</keyword>
<dbReference type="Pfam" id="PF00400">
    <property type="entry name" value="WD40"/>
    <property type="match status" value="2"/>
</dbReference>
<dbReference type="InterPro" id="IPR015943">
    <property type="entry name" value="WD40/YVTN_repeat-like_dom_sf"/>
</dbReference>
<dbReference type="VEuPathDB" id="GiardiaDB:GL50803_0016526"/>
<dbReference type="VEuPathDB" id="GiardiaDB:QR46_4701"/>
<protein>
    <submittedName>
        <fullName evidence="4">Putative WD-repeat family protein</fullName>
    </submittedName>
</protein>
<keyword evidence="1 3" id="KW-0853">WD repeat</keyword>
<dbReference type="InterPro" id="IPR036322">
    <property type="entry name" value="WD40_repeat_dom_sf"/>
</dbReference>
<dbReference type="Gene3D" id="2.130.10.10">
    <property type="entry name" value="YVTN repeat-like/Quinoprotein amine dehydrogenase"/>
    <property type="match status" value="1"/>
</dbReference>
<evidence type="ECO:0000313" key="4">
    <source>
        <dbReference type="EMBL" id="ESU45350.1"/>
    </source>
</evidence>
<evidence type="ECO:0000313" key="5">
    <source>
        <dbReference type="Proteomes" id="UP000018040"/>
    </source>
</evidence>
<reference evidence="5" key="1">
    <citation type="submission" date="2012-02" db="EMBL/GenBank/DDBJ databases">
        <title>Genome sequencing of Giardia lamblia Genotypes A2 and B isolates (DH and GS) and comparative analysis with the genomes of Genotypes A1 and E (WB and Pig).</title>
        <authorList>
            <person name="Adam R."/>
            <person name="Dahlstrom E."/>
            <person name="Martens C."/>
            <person name="Bruno D."/>
            <person name="Barbian K."/>
            <person name="Porcella S.F."/>
            <person name="Nash T."/>
        </authorList>
    </citation>
    <scope>NUCLEOTIDE SEQUENCE</scope>
    <source>
        <strain evidence="5">GS</strain>
    </source>
</reference>
<dbReference type="PANTHER" id="PTHR19848">
    <property type="entry name" value="WD40 REPEAT PROTEIN"/>
    <property type="match status" value="1"/>
</dbReference>
<reference evidence="4 5" key="2">
    <citation type="journal article" date="2013" name="Genome Biol. Evol.">
        <title>Genome sequencing of Giardia lamblia genotypes A2 and B isolates (DH and GS) and comparative analysis with the genomes of genotypes A1 and E (WB and Pig).</title>
        <authorList>
            <person name="Adam R.D."/>
            <person name="Dahlstrom E.W."/>
            <person name="Martens C.A."/>
            <person name="Bruno D.P."/>
            <person name="Barbian K.D."/>
            <person name="Ricklefs S.M."/>
            <person name="Hernandez M.M."/>
            <person name="Narla N.P."/>
            <person name="Patel R.B."/>
            <person name="Porcella S.F."/>
            <person name="Nash T.E."/>
        </authorList>
    </citation>
    <scope>NUCLEOTIDE SEQUENCE [LARGE SCALE GENOMIC DNA]</scope>
    <source>
        <strain evidence="4 5">GS</strain>
    </source>
</reference>
<dbReference type="SMART" id="SM00320">
    <property type="entry name" value="WD40"/>
    <property type="match status" value="4"/>
</dbReference>